<dbReference type="PANTHER" id="PTHR46577:SF2">
    <property type="entry name" value="TRANSCRIPTIONAL REGULATORY PROTEIN"/>
    <property type="match status" value="1"/>
</dbReference>
<dbReference type="CDD" id="cd07377">
    <property type="entry name" value="WHTH_GntR"/>
    <property type="match status" value="1"/>
</dbReference>
<dbReference type="InterPro" id="IPR036388">
    <property type="entry name" value="WH-like_DNA-bd_sf"/>
</dbReference>
<protein>
    <submittedName>
        <fullName evidence="9">GntR family transcriptional regulator of abcA and norABC</fullName>
    </submittedName>
</protein>
<dbReference type="InterPro" id="IPR004839">
    <property type="entry name" value="Aminotransferase_I/II_large"/>
</dbReference>
<evidence type="ECO:0000256" key="1">
    <source>
        <dbReference type="ARBA" id="ARBA00001933"/>
    </source>
</evidence>
<dbReference type="InterPro" id="IPR030910">
    <property type="entry name" value="SLAP_dom"/>
</dbReference>
<evidence type="ECO:0000259" key="8">
    <source>
        <dbReference type="PROSITE" id="PS50949"/>
    </source>
</evidence>
<dbReference type="Gene3D" id="3.40.640.10">
    <property type="entry name" value="Type I PLP-dependent aspartate aminotransferase-like (Major domain)"/>
    <property type="match status" value="1"/>
</dbReference>
<evidence type="ECO:0000256" key="6">
    <source>
        <dbReference type="ARBA" id="ARBA00023125"/>
    </source>
</evidence>
<dbReference type="Proteomes" id="UP001179280">
    <property type="component" value="Unassembled WGS sequence"/>
</dbReference>
<dbReference type="InterPro" id="IPR015424">
    <property type="entry name" value="PyrdxlP-dep_Trfase"/>
</dbReference>
<keyword evidence="3" id="KW-0808">Transferase</keyword>
<evidence type="ECO:0000256" key="7">
    <source>
        <dbReference type="ARBA" id="ARBA00023163"/>
    </source>
</evidence>
<keyword evidence="5" id="KW-0805">Transcription regulation</keyword>
<dbReference type="InterPro" id="IPR036390">
    <property type="entry name" value="WH_DNA-bd_sf"/>
</dbReference>
<dbReference type="SMART" id="SM00345">
    <property type="entry name" value="HTH_GNTR"/>
    <property type="match status" value="1"/>
</dbReference>
<evidence type="ECO:0000256" key="2">
    <source>
        <dbReference type="ARBA" id="ARBA00005384"/>
    </source>
</evidence>
<evidence type="ECO:0000256" key="4">
    <source>
        <dbReference type="ARBA" id="ARBA00022898"/>
    </source>
</evidence>
<dbReference type="SUPFAM" id="SSF46785">
    <property type="entry name" value="Winged helix' DNA-binding domain"/>
    <property type="match status" value="1"/>
</dbReference>
<reference evidence="9" key="1">
    <citation type="submission" date="2021-01" db="EMBL/GenBank/DDBJ databases">
        <title>Genomic Encyclopedia of Type Strains, Phase IV (KMG-IV): sequencing the most valuable type-strain genomes for metagenomic binning, comparative biology and taxonomic classification.</title>
        <authorList>
            <person name="Goeker M."/>
        </authorList>
    </citation>
    <scope>NUCLEOTIDE SEQUENCE</scope>
    <source>
        <strain evidence="9">DSM 21943</strain>
    </source>
</reference>
<dbReference type="CDD" id="cd00609">
    <property type="entry name" value="AAT_like"/>
    <property type="match status" value="1"/>
</dbReference>
<dbReference type="SUPFAM" id="SSF53383">
    <property type="entry name" value="PLP-dependent transferases"/>
    <property type="match status" value="1"/>
</dbReference>
<dbReference type="Gene3D" id="3.90.1150.10">
    <property type="entry name" value="Aspartate Aminotransferase, domain 1"/>
    <property type="match status" value="1"/>
</dbReference>
<evidence type="ECO:0000313" key="9">
    <source>
        <dbReference type="EMBL" id="MBM7839329.1"/>
    </source>
</evidence>
<keyword evidence="6" id="KW-0238">DNA-binding</keyword>
<keyword evidence="4" id="KW-0663">Pyridoxal phosphate</keyword>
<feature type="domain" description="HTH gntR-type" evidence="8">
    <location>
        <begin position="2"/>
        <end position="70"/>
    </location>
</feature>
<keyword evidence="3" id="KW-0032">Aminotransferase</keyword>
<keyword evidence="10" id="KW-1185">Reference proteome</keyword>
<dbReference type="InterPro" id="IPR015422">
    <property type="entry name" value="PyrdxlP-dep_Trfase_small"/>
</dbReference>
<comment type="similarity">
    <text evidence="2">In the C-terminal section; belongs to the class-I pyridoxal-phosphate-dependent aminotransferase family.</text>
</comment>
<evidence type="ECO:0000256" key="5">
    <source>
        <dbReference type="ARBA" id="ARBA00023015"/>
    </source>
</evidence>
<dbReference type="NCBIfam" id="TIGR04398">
    <property type="entry name" value="SLAP_DUP"/>
    <property type="match status" value="1"/>
</dbReference>
<dbReference type="InterPro" id="IPR000524">
    <property type="entry name" value="Tscrpt_reg_HTH_GntR"/>
</dbReference>
<proteinExistence type="inferred from homology"/>
<organism evidence="9 10">
    <name type="scientific">Shouchella xiaoxiensis</name>
    <dbReference type="NCBI Taxonomy" id="766895"/>
    <lineage>
        <taxon>Bacteria</taxon>
        <taxon>Bacillati</taxon>
        <taxon>Bacillota</taxon>
        <taxon>Bacilli</taxon>
        <taxon>Bacillales</taxon>
        <taxon>Bacillaceae</taxon>
        <taxon>Shouchella</taxon>
    </lineage>
</organism>
<dbReference type="Pfam" id="PF00155">
    <property type="entry name" value="Aminotran_1_2"/>
    <property type="match status" value="1"/>
</dbReference>
<dbReference type="PROSITE" id="PS50949">
    <property type="entry name" value="HTH_GNTR"/>
    <property type="match status" value="1"/>
</dbReference>
<dbReference type="RefSeq" id="WP_204466598.1">
    <property type="nucleotide sequence ID" value="NZ_JAFBCV010000007.1"/>
</dbReference>
<comment type="cofactor">
    <cofactor evidence="1">
        <name>pyridoxal 5'-phosphate</name>
        <dbReference type="ChEBI" id="CHEBI:597326"/>
    </cofactor>
</comment>
<accession>A0ABS2SUX6</accession>
<dbReference type="Gene3D" id="1.10.10.10">
    <property type="entry name" value="Winged helix-like DNA-binding domain superfamily/Winged helix DNA-binding domain"/>
    <property type="match status" value="1"/>
</dbReference>
<gene>
    <name evidence="9" type="ORF">JOC54_002600</name>
</gene>
<dbReference type="PRINTS" id="PR00035">
    <property type="entry name" value="HTHGNTR"/>
</dbReference>
<dbReference type="InterPro" id="IPR051446">
    <property type="entry name" value="HTH_trans_reg/aminotransferase"/>
</dbReference>
<dbReference type="PANTHER" id="PTHR46577">
    <property type="entry name" value="HTH-TYPE TRANSCRIPTIONAL REGULATORY PROTEIN GABR"/>
    <property type="match status" value="1"/>
</dbReference>
<dbReference type="Pfam" id="PF00392">
    <property type="entry name" value="GntR"/>
    <property type="match status" value="1"/>
</dbReference>
<sequence>MATKVEKVVVDVATKIAQGEWYSGMKLPSQQQLSSLYGVNRSTVVEALSRLKTRGIIVSHQGKGTFVTSVKNCHDKGEAVVWNDLINWSFYPRNKRMVQLVNHWENDSNLIQLSKGVLSSELMPSDRIQAALQEIAYSTLNQEYGDGKGDWELRKELSDYLNKKGIQVSPEGILIVSGALNGIQLICTGVLQAGSTIYHEPLSYLHTLNVFDALGLRTKVSPISTYATAFTGLKKSAHCFYTNPTYANPDGRTLTEYERLSFLAKMRETSTPVIEDDIYSDLYFDDAVKPIKAYDQIGQVLYVGSFSKTLTPALRVGWVVGPQDLIRKLADLRMQTDYGSSIVSQAICKELLRSGEYEAHILELRAALKKRELHLRTLLDTYMSEFGRYNVPKGGFFIWYTFDEAFQLSSRSLALLCRKKGVVINPGFIYGERGSVSIRLSFAYETEGQLEKGIQLLKHAVEELLAKKRRGAGSVQKLMWEDAWDRTIAPKDRQMYRELFQTKENQEKRFIPVREAINYRGDLLITVIVQNFSDVIDQWNSVTLDYVEGHQIIAEQTFSPKQLKIPPKTSMPWTFIFPKHTLRHRPQFNGQLGEK</sequence>
<comment type="caution">
    <text evidence="9">The sequence shown here is derived from an EMBL/GenBank/DDBJ whole genome shotgun (WGS) entry which is preliminary data.</text>
</comment>
<keyword evidence="7" id="KW-0804">Transcription</keyword>
<evidence type="ECO:0000313" key="10">
    <source>
        <dbReference type="Proteomes" id="UP001179280"/>
    </source>
</evidence>
<dbReference type="EMBL" id="JAFBCV010000007">
    <property type="protein sequence ID" value="MBM7839329.1"/>
    <property type="molecule type" value="Genomic_DNA"/>
</dbReference>
<evidence type="ECO:0000256" key="3">
    <source>
        <dbReference type="ARBA" id="ARBA00022576"/>
    </source>
</evidence>
<dbReference type="InterPro" id="IPR015421">
    <property type="entry name" value="PyrdxlP-dep_Trfase_major"/>
</dbReference>
<name>A0ABS2SUX6_9BACI</name>